<feature type="domain" description="Peptidase M20 dimerisation" evidence="3">
    <location>
        <begin position="197"/>
        <end position="293"/>
    </location>
</feature>
<dbReference type="InterPro" id="IPR011650">
    <property type="entry name" value="Peptidase_M20_dimer"/>
</dbReference>
<dbReference type="EMBL" id="CP053085">
    <property type="protein sequence ID" value="QJR34390.1"/>
    <property type="molecule type" value="Genomic_DNA"/>
</dbReference>
<proteinExistence type="predicted"/>
<sequence>MTTTDSGKNWLTPLLASWRAQRAWILEQQIAIARVAAPTGNESERAALLQQDWRNCGHHVTSDGAGNVIARVDPTATPHRTDGRPLVCLAHLDTVFDAAEPLAVRQDGTRTYCPGIGDNGRGLAAMSVLARILRQPDVRARLQRPIELVLTVGEEGEGNLRGATQWFDDASARGAMPVAAVAIDGPGDRTIVHHAVGSRRWRIAFTGVGGHSWANATTPNPVHAAGACIAAIARLADASRPYGVIAVTRMHGGEHLTGVPTHAWIDVDLRSLDPERLRTMAGEVERIVRRAALDASQHTPAQALRYTITTLGDRPAGMIDEQHPLVIAAAAATRAVGRVPQSASASTDANVPLSRGIPAIAIGAGGSGSAAHTANEWYDDTDSDIGIERLLRLIVALGTAERLSG</sequence>
<evidence type="ECO:0000259" key="3">
    <source>
        <dbReference type="Pfam" id="PF07687"/>
    </source>
</evidence>
<evidence type="ECO:0000313" key="4">
    <source>
        <dbReference type="EMBL" id="QJR34390.1"/>
    </source>
</evidence>
<dbReference type="GO" id="GO:0016787">
    <property type="term" value="F:hydrolase activity"/>
    <property type="evidence" value="ECO:0007669"/>
    <property type="project" value="UniProtKB-KW"/>
</dbReference>
<reference evidence="4 5" key="1">
    <citation type="submission" date="2020-05" db="EMBL/GenBank/DDBJ databases">
        <title>Complete genome sequence of Gemmatimonas greenlandica TET16.</title>
        <authorList>
            <person name="Zeng Y."/>
        </authorList>
    </citation>
    <scope>NUCLEOTIDE SEQUENCE [LARGE SCALE GENOMIC DNA]</scope>
    <source>
        <strain evidence="4 5">TET16</strain>
    </source>
</reference>
<accession>A0A6M4IID1</accession>
<dbReference type="GO" id="GO:0046872">
    <property type="term" value="F:metal ion binding"/>
    <property type="evidence" value="ECO:0007669"/>
    <property type="project" value="UniProtKB-KW"/>
</dbReference>
<gene>
    <name evidence="4" type="ORF">HKW67_02060</name>
</gene>
<dbReference type="SUPFAM" id="SSF55031">
    <property type="entry name" value="Bacterial exopeptidase dimerisation domain"/>
    <property type="match status" value="1"/>
</dbReference>
<dbReference type="InterPro" id="IPR050072">
    <property type="entry name" value="Peptidase_M20A"/>
</dbReference>
<dbReference type="InterPro" id="IPR036264">
    <property type="entry name" value="Bact_exopeptidase_dim_dom"/>
</dbReference>
<evidence type="ECO:0000313" key="5">
    <source>
        <dbReference type="Proteomes" id="UP000500938"/>
    </source>
</evidence>
<evidence type="ECO:0000256" key="1">
    <source>
        <dbReference type="ARBA" id="ARBA00022723"/>
    </source>
</evidence>
<dbReference type="InterPro" id="IPR002933">
    <property type="entry name" value="Peptidase_M20"/>
</dbReference>
<dbReference type="Pfam" id="PF01546">
    <property type="entry name" value="Peptidase_M20"/>
    <property type="match status" value="1"/>
</dbReference>
<organism evidence="4 5">
    <name type="scientific">Gemmatimonas groenlandica</name>
    <dbReference type="NCBI Taxonomy" id="2732249"/>
    <lineage>
        <taxon>Bacteria</taxon>
        <taxon>Pseudomonadati</taxon>
        <taxon>Gemmatimonadota</taxon>
        <taxon>Gemmatimonadia</taxon>
        <taxon>Gemmatimonadales</taxon>
        <taxon>Gemmatimonadaceae</taxon>
        <taxon>Gemmatimonas</taxon>
    </lineage>
</organism>
<dbReference type="Proteomes" id="UP000500938">
    <property type="component" value="Chromosome"/>
</dbReference>
<dbReference type="Gene3D" id="3.30.70.360">
    <property type="match status" value="1"/>
</dbReference>
<keyword evidence="2 4" id="KW-0378">Hydrolase</keyword>
<keyword evidence="1" id="KW-0479">Metal-binding</keyword>
<dbReference type="Gene3D" id="3.40.630.10">
    <property type="entry name" value="Zn peptidases"/>
    <property type="match status" value="1"/>
</dbReference>
<dbReference type="KEGG" id="ggr:HKW67_02060"/>
<dbReference type="SUPFAM" id="SSF53187">
    <property type="entry name" value="Zn-dependent exopeptidases"/>
    <property type="match status" value="1"/>
</dbReference>
<protein>
    <submittedName>
        <fullName evidence="4">M20/M25/M40 family metallo-hydrolase</fullName>
    </submittedName>
</protein>
<dbReference type="AlphaFoldDB" id="A0A6M4IID1"/>
<dbReference type="PANTHER" id="PTHR43808:SF17">
    <property type="entry name" value="PEPTIDASE M20"/>
    <property type="match status" value="1"/>
</dbReference>
<evidence type="ECO:0000256" key="2">
    <source>
        <dbReference type="ARBA" id="ARBA00022801"/>
    </source>
</evidence>
<dbReference type="RefSeq" id="WP_171223816.1">
    <property type="nucleotide sequence ID" value="NZ_CP053085.1"/>
</dbReference>
<keyword evidence="5" id="KW-1185">Reference proteome</keyword>
<name>A0A6M4IID1_9BACT</name>
<dbReference type="Pfam" id="PF07687">
    <property type="entry name" value="M20_dimer"/>
    <property type="match status" value="1"/>
</dbReference>
<dbReference type="PANTHER" id="PTHR43808">
    <property type="entry name" value="ACETYLORNITHINE DEACETYLASE"/>
    <property type="match status" value="1"/>
</dbReference>